<dbReference type="Proteomes" id="UP000799439">
    <property type="component" value="Unassembled WGS sequence"/>
</dbReference>
<keyword evidence="3" id="KW-1185">Reference proteome</keyword>
<sequence length="352" mass="38855">MGMSFEQYLSQAQTELSELGRVISQNEAVFAQKIAQHVGDLQMAKNQLALEYKQRFDDLVQKRQNLEDVATTRHTKELDRAKEQLKQGFAPPTPPSSSRRHQKTPQRQGSALPDYPSPDRVDTHSLALVRAETRLVAEHDTQLAKRKSQIALTHASCFAALTTEYDTAIARLFDDRDDLGGDLAISPDAFENTLSRMNRESFRLENERAASVGQRSPVTPFRDSGSQGSPGSFSAFHRQQNSSLGHKQNVTHSGPRSPSGQSISHSLYSQRPSSPPDGPLARRTVASPRSSPLWARPGGPRETDFGVAPEEFEVSSGRESKDPVRDLDMRSVTQSPSGGSRGHRHLRHASGN</sequence>
<evidence type="ECO:0000256" key="1">
    <source>
        <dbReference type="SAM" id="MobiDB-lite"/>
    </source>
</evidence>
<dbReference type="EMBL" id="ML996082">
    <property type="protein sequence ID" value="KAF2155942.1"/>
    <property type="molecule type" value="Genomic_DNA"/>
</dbReference>
<gene>
    <name evidence="2" type="ORF">K461DRAFT_310510</name>
</gene>
<evidence type="ECO:0000313" key="3">
    <source>
        <dbReference type="Proteomes" id="UP000799439"/>
    </source>
</evidence>
<protein>
    <submittedName>
        <fullName evidence="2">Uncharacterized protein</fullName>
    </submittedName>
</protein>
<proteinExistence type="predicted"/>
<dbReference type="OrthoDB" id="2289094at2759"/>
<feature type="compositionally biased region" description="Basic and acidic residues" evidence="1">
    <location>
        <begin position="70"/>
        <end position="85"/>
    </location>
</feature>
<reference evidence="2" key="1">
    <citation type="journal article" date="2020" name="Stud. Mycol.">
        <title>101 Dothideomycetes genomes: a test case for predicting lifestyles and emergence of pathogens.</title>
        <authorList>
            <person name="Haridas S."/>
            <person name="Albert R."/>
            <person name="Binder M."/>
            <person name="Bloem J."/>
            <person name="Labutti K."/>
            <person name="Salamov A."/>
            <person name="Andreopoulos B."/>
            <person name="Baker S."/>
            <person name="Barry K."/>
            <person name="Bills G."/>
            <person name="Bluhm B."/>
            <person name="Cannon C."/>
            <person name="Castanera R."/>
            <person name="Culley D."/>
            <person name="Daum C."/>
            <person name="Ezra D."/>
            <person name="Gonzalez J."/>
            <person name="Henrissat B."/>
            <person name="Kuo A."/>
            <person name="Liang C."/>
            <person name="Lipzen A."/>
            <person name="Lutzoni F."/>
            <person name="Magnuson J."/>
            <person name="Mondo S."/>
            <person name="Nolan M."/>
            <person name="Ohm R."/>
            <person name="Pangilinan J."/>
            <person name="Park H.-J."/>
            <person name="Ramirez L."/>
            <person name="Alfaro M."/>
            <person name="Sun H."/>
            <person name="Tritt A."/>
            <person name="Yoshinaga Y."/>
            <person name="Zwiers L.-H."/>
            <person name="Turgeon B."/>
            <person name="Goodwin S."/>
            <person name="Spatafora J."/>
            <person name="Crous P."/>
            <person name="Grigoriev I."/>
        </authorList>
    </citation>
    <scope>NUCLEOTIDE SEQUENCE</scope>
    <source>
        <strain evidence="2">CBS 260.36</strain>
    </source>
</reference>
<accession>A0A9P4J9J2</accession>
<feature type="compositionally biased region" description="Polar residues" evidence="1">
    <location>
        <begin position="224"/>
        <end position="272"/>
    </location>
</feature>
<feature type="non-terminal residue" evidence="2">
    <location>
        <position position="352"/>
    </location>
</feature>
<comment type="caution">
    <text evidence="2">The sequence shown here is derived from an EMBL/GenBank/DDBJ whole genome shotgun (WGS) entry which is preliminary data.</text>
</comment>
<feature type="region of interest" description="Disordered" evidence="1">
    <location>
        <begin position="206"/>
        <end position="352"/>
    </location>
</feature>
<dbReference type="AlphaFoldDB" id="A0A9P4J9J2"/>
<evidence type="ECO:0000313" key="2">
    <source>
        <dbReference type="EMBL" id="KAF2155942.1"/>
    </source>
</evidence>
<feature type="compositionally biased region" description="Basic residues" evidence="1">
    <location>
        <begin position="341"/>
        <end position="352"/>
    </location>
</feature>
<feature type="compositionally biased region" description="Basic and acidic residues" evidence="1">
    <location>
        <begin position="316"/>
        <end position="329"/>
    </location>
</feature>
<name>A0A9P4J9J2_9PEZI</name>
<feature type="region of interest" description="Disordered" evidence="1">
    <location>
        <begin position="70"/>
        <end position="121"/>
    </location>
</feature>
<organism evidence="2 3">
    <name type="scientific">Myriangium duriaei CBS 260.36</name>
    <dbReference type="NCBI Taxonomy" id="1168546"/>
    <lineage>
        <taxon>Eukaryota</taxon>
        <taxon>Fungi</taxon>
        <taxon>Dikarya</taxon>
        <taxon>Ascomycota</taxon>
        <taxon>Pezizomycotina</taxon>
        <taxon>Dothideomycetes</taxon>
        <taxon>Dothideomycetidae</taxon>
        <taxon>Myriangiales</taxon>
        <taxon>Myriangiaceae</taxon>
        <taxon>Myriangium</taxon>
    </lineage>
</organism>